<reference evidence="1 2" key="1">
    <citation type="journal article" date="2019" name="Genome Biol. Evol.">
        <title>Insights into the evolution of the New World diploid cottons (Gossypium, subgenus Houzingenia) based on genome sequencing.</title>
        <authorList>
            <person name="Grover C.E."/>
            <person name="Arick M.A. 2nd"/>
            <person name="Thrash A."/>
            <person name="Conover J.L."/>
            <person name="Sanders W.S."/>
            <person name="Peterson D.G."/>
            <person name="Frelichowski J.E."/>
            <person name="Scheffler J.A."/>
            <person name="Scheffler B.E."/>
            <person name="Wendel J.F."/>
        </authorList>
    </citation>
    <scope>NUCLEOTIDE SEQUENCE [LARGE SCALE GENOMIC DNA]</scope>
    <source>
        <strain evidence="1">1</strain>
        <tissue evidence="1">Leaf</tissue>
    </source>
</reference>
<keyword evidence="2" id="KW-1185">Reference proteome</keyword>
<dbReference type="EMBL" id="JABFAF010000004">
    <property type="protein sequence ID" value="MBA0853358.1"/>
    <property type="molecule type" value="Genomic_DNA"/>
</dbReference>
<dbReference type="Proteomes" id="UP000593576">
    <property type="component" value="Unassembled WGS sequence"/>
</dbReference>
<organism evidence="1 2">
    <name type="scientific">Gossypium schwendimanii</name>
    <name type="common">Cotton</name>
    <dbReference type="NCBI Taxonomy" id="34291"/>
    <lineage>
        <taxon>Eukaryota</taxon>
        <taxon>Viridiplantae</taxon>
        <taxon>Streptophyta</taxon>
        <taxon>Embryophyta</taxon>
        <taxon>Tracheophyta</taxon>
        <taxon>Spermatophyta</taxon>
        <taxon>Magnoliopsida</taxon>
        <taxon>eudicotyledons</taxon>
        <taxon>Gunneridae</taxon>
        <taxon>Pentapetalae</taxon>
        <taxon>rosids</taxon>
        <taxon>malvids</taxon>
        <taxon>Malvales</taxon>
        <taxon>Malvaceae</taxon>
        <taxon>Malvoideae</taxon>
        <taxon>Gossypium</taxon>
    </lineage>
</organism>
<gene>
    <name evidence="1" type="ORF">Goshw_016381</name>
</gene>
<dbReference type="AlphaFoldDB" id="A0A7J9L3V1"/>
<name>A0A7J9L3V1_GOSSC</name>
<evidence type="ECO:0000313" key="2">
    <source>
        <dbReference type="Proteomes" id="UP000593576"/>
    </source>
</evidence>
<accession>A0A7J9L3V1</accession>
<evidence type="ECO:0000313" key="1">
    <source>
        <dbReference type="EMBL" id="MBA0853358.1"/>
    </source>
</evidence>
<proteinExistence type="predicted"/>
<protein>
    <submittedName>
        <fullName evidence="1">Uncharacterized protein</fullName>
    </submittedName>
</protein>
<sequence>MFLLVVSVKTAVTVRLDIIAIL</sequence>
<comment type="caution">
    <text evidence="1">The sequence shown here is derived from an EMBL/GenBank/DDBJ whole genome shotgun (WGS) entry which is preliminary data.</text>
</comment>